<name>A0A2H0VD30_9BACT</name>
<dbReference type="AlphaFoldDB" id="A0A2H0VD30"/>
<reference evidence="4" key="1">
    <citation type="submission" date="2017-09" db="EMBL/GenBank/DDBJ databases">
        <title>Depth-based differentiation of microbial function through sediment-hosted aquifers and enrichment of novel symbionts in the deep terrestrial subsurface.</title>
        <authorList>
            <person name="Probst A.J."/>
            <person name="Ladd B."/>
            <person name="Jarett J.K."/>
            <person name="Geller-Mcgrath D.E."/>
            <person name="Sieber C.M.K."/>
            <person name="Emerson J.B."/>
            <person name="Anantharaman K."/>
            <person name="Thomas B.C."/>
            <person name="Malmstrom R."/>
            <person name="Stieglmeier M."/>
            <person name="Klingl A."/>
            <person name="Woyke T."/>
            <person name="Ryan C.M."/>
            <person name="Banfield J.F."/>
        </authorList>
    </citation>
    <scope>NUCLEOTIDE SEQUENCE [LARGE SCALE GENOMIC DNA]</scope>
</reference>
<keyword evidence="2" id="KW-0472">Membrane</keyword>
<keyword evidence="2" id="KW-0812">Transmembrane</keyword>
<feature type="region of interest" description="Disordered" evidence="1">
    <location>
        <begin position="54"/>
        <end position="74"/>
    </location>
</feature>
<proteinExistence type="predicted"/>
<evidence type="ECO:0000313" key="4">
    <source>
        <dbReference type="Proteomes" id="UP000230557"/>
    </source>
</evidence>
<organism evidence="3 4">
    <name type="scientific">Candidatus Doudnabacteria bacterium CG10_big_fil_rev_8_21_14_0_10_41_10</name>
    <dbReference type="NCBI Taxonomy" id="1974551"/>
    <lineage>
        <taxon>Bacteria</taxon>
        <taxon>Candidatus Doudnaibacteriota</taxon>
    </lineage>
</organism>
<comment type="caution">
    <text evidence="3">The sequence shown here is derived from an EMBL/GenBank/DDBJ whole genome shotgun (WGS) entry which is preliminary data.</text>
</comment>
<feature type="compositionally biased region" description="Polar residues" evidence="1">
    <location>
        <begin position="63"/>
        <end position="74"/>
    </location>
</feature>
<protein>
    <submittedName>
        <fullName evidence="3">Uncharacterized protein</fullName>
    </submittedName>
</protein>
<feature type="transmembrane region" description="Helical" evidence="2">
    <location>
        <begin position="25"/>
        <end position="45"/>
    </location>
</feature>
<feature type="region of interest" description="Disordered" evidence="1">
    <location>
        <begin position="1"/>
        <end position="20"/>
    </location>
</feature>
<evidence type="ECO:0000256" key="1">
    <source>
        <dbReference type="SAM" id="MobiDB-lite"/>
    </source>
</evidence>
<gene>
    <name evidence="3" type="ORF">COT91_03790</name>
</gene>
<dbReference type="Proteomes" id="UP000230557">
    <property type="component" value="Unassembled WGS sequence"/>
</dbReference>
<evidence type="ECO:0000313" key="3">
    <source>
        <dbReference type="EMBL" id="PIR97018.1"/>
    </source>
</evidence>
<sequence length="359" mass="40334">MDTPNKSDQQSNPEPQPTSKLSGKLVFGIGAVIIVLVAVIVFLLIREPATVTTDSDSKLPIATGSQDTGDETSSWQTYRSEEFGFEMKVPVDWTIESQGASEELFFFSEESRKENSLRVEECKMISVKSGDQALECAQRNVDLYFTNVNYDRGTSSETINGIEWHVYYGENTGWEYETKQGEHGFNFRPLEQLELPANKQDFINILSTFKFLDQDQTADWQTYRNTRVGYEFEFPSSGLSLDLDETIKYPSALSVGNDLVQFATGGVTYGVRSSIEVPYTSIKFWIQDPNNSNISSNLSDYTKIIFGDKVAYTSKTDLATYTLANGNIYMITAHEGVAPSTDISDPIYQHLISTFKFIN</sequence>
<evidence type="ECO:0000256" key="2">
    <source>
        <dbReference type="SAM" id="Phobius"/>
    </source>
</evidence>
<accession>A0A2H0VD30</accession>
<dbReference type="EMBL" id="PFAJ01000049">
    <property type="protein sequence ID" value="PIR97018.1"/>
    <property type="molecule type" value="Genomic_DNA"/>
</dbReference>
<keyword evidence="2" id="KW-1133">Transmembrane helix</keyword>